<proteinExistence type="predicted"/>
<dbReference type="PROSITE" id="PS50089">
    <property type="entry name" value="ZF_RING_2"/>
    <property type="match status" value="1"/>
</dbReference>
<dbReference type="AlphaFoldDB" id="A0A1I8QAZ3"/>
<dbReference type="KEGG" id="scac:106083891"/>
<dbReference type="InterPro" id="IPR013083">
    <property type="entry name" value="Znf_RING/FYVE/PHD"/>
</dbReference>
<evidence type="ECO:0000256" key="5">
    <source>
        <dbReference type="SAM" id="MobiDB-lite"/>
    </source>
</evidence>
<evidence type="ECO:0000256" key="4">
    <source>
        <dbReference type="PROSITE-ProRule" id="PRU00175"/>
    </source>
</evidence>
<feature type="compositionally biased region" description="Basic residues" evidence="5">
    <location>
        <begin position="237"/>
        <end position="247"/>
    </location>
</feature>
<dbReference type="InterPro" id="IPR001841">
    <property type="entry name" value="Znf_RING"/>
</dbReference>
<dbReference type="GO" id="GO:0008270">
    <property type="term" value="F:zinc ion binding"/>
    <property type="evidence" value="ECO:0007669"/>
    <property type="project" value="UniProtKB-KW"/>
</dbReference>
<keyword evidence="3" id="KW-0862">Zinc</keyword>
<keyword evidence="8" id="KW-1185">Reference proteome</keyword>
<feature type="region of interest" description="Disordered" evidence="5">
    <location>
        <begin position="358"/>
        <end position="432"/>
    </location>
</feature>
<evidence type="ECO:0000259" key="6">
    <source>
        <dbReference type="PROSITE" id="PS50089"/>
    </source>
</evidence>
<keyword evidence="2 4" id="KW-0863">Zinc-finger</keyword>
<dbReference type="OrthoDB" id="8062037at2759"/>
<sequence length="465" mass="51573">MSSSSACCSICAESYGSDTICSTICGHIFHEKCLALWLQRSNTCPLCTRTDPRPHRIYLDFPVIEETSKVIDNSKAGENSNANQDGHVVVLKNAHHLTLPPHNLLSAVKLLILVMKVPISERNIGEILEIDNAIHVNFKSAHHQALFLKNKYKLKNNPETSVVRIHELLDAETEELLHYSFKLKSKGYNFVFVQDGKVFAKKAKNSEEMEILSKDHVNTLCYGDTSISTSREPSRSARTKANRRPPKHSVTDQRPQNTVTNGNMPQRQTKREVGNNNRPNVSTNRSNTTTSLQSTQTVAQHNPAPKRVVTTSSYGNSASNVSGQGTSLQRTIGVRSTLILPEQRRPIVTASSSHINSNPYIASSSNRTQPTTSTSFGTQPTTTSTTYRTQPTTTSTTYRTQPTTTSTTYRTQPTTTSTTYGTQPTTTYTPTRIQTSPTTYRLVTPPSYYSTQPARDRENDGCTIL</sequence>
<protein>
    <recommendedName>
        <fullName evidence="6">RING-type domain-containing protein</fullName>
    </recommendedName>
</protein>
<evidence type="ECO:0000256" key="3">
    <source>
        <dbReference type="ARBA" id="ARBA00022833"/>
    </source>
</evidence>
<reference evidence="7" key="1">
    <citation type="submission" date="2020-05" db="UniProtKB">
        <authorList>
            <consortium name="EnsemblMetazoa"/>
        </authorList>
    </citation>
    <scope>IDENTIFICATION</scope>
    <source>
        <strain evidence="7">USDA</strain>
    </source>
</reference>
<feature type="compositionally biased region" description="Polar residues" evidence="5">
    <location>
        <begin position="252"/>
        <end position="267"/>
    </location>
</feature>
<gene>
    <name evidence="7" type="primary">106083891</name>
</gene>
<dbReference type="Proteomes" id="UP000095300">
    <property type="component" value="Unassembled WGS sequence"/>
</dbReference>
<dbReference type="SMART" id="SM00184">
    <property type="entry name" value="RING"/>
    <property type="match status" value="1"/>
</dbReference>
<dbReference type="PANTHER" id="PTHR45969">
    <property type="entry name" value="RING ZINC FINGER PROTEIN-RELATED"/>
    <property type="match status" value="1"/>
</dbReference>
<organism evidence="7 8">
    <name type="scientific">Stomoxys calcitrans</name>
    <name type="common">Stable fly</name>
    <name type="synonym">Conops calcitrans</name>
    <dbReference type="NCBI Taxonomy" id="35570"/>
    <lineage>
        <taxon>Eukaryota</taxon>
        <taxon>Metazoa</taxon>
        <taxon>Ecdysozoa</taxon>
        <taxon>Arthropoda</taxon>
        <taxon>Hexapoda</taxon>
        <taxon>Insecta</taxon>
        <taxon>Pterygota</taxon>
        <taxon>Neoptera</taxon>
        <taxon>Endopterygota</taxon>
        <taxon>Diptera</taxon>
        <taxon>Brachycera</taxon>
        <taxon>Muscomorpha</taxon>
        <taxon>Muscoidea</taxon>
        <taxon>Muscidae</taxon>
        <taxon>Stomoxys</taxon>
    </lineage>
</organism>
<dbReference type="STRING" id="35570.A0A1I8QAZ3"/>
<evidence type="ECO:0000313" key="8">
    <source>
        <dbReference type="Proteomes" id="UP000095300"/>
    </source>
</evidence>
<feature type="compositionally biased region" description="Low complexity" evidence="5">
    <location>
        <begin position="367"/>
        <end position="432"/>
    </location>
</feature>
<dbReference type="VEuPathDB" id="VectorBase:SCAU015477"/>
<evidence type="ECO:0000256" key="1">
    <source>
        <dbReference type="ARBA" id="ARBA00022723"/>
    </source>
</evidence>
<feature type="domain" description="RING-type" evidence="6">
    <location>
        <begin position="8"/>
        <end position="48"/>
    </location>
</feature>
<dbReference type="EnsemblMetazoa" id="SCAU015477-RA">
    <property type="protein sequence ID" value="SCAU015477-PA"/>
    <property type="gene ID" value="SCAU015477"/>
</dbReference>
<evidence type="ECO:0000313" key="7">
    <source>
        <dbReference type="EnsemblMetazoa" id="SCAU015477-PA"/>
    </source>
</evidence>
<accession>A0A1I8QAZ3</accession>
<dbReference type="Gene3D" id="3.30.40.10">
    <property type="entry name" value="Zinc/RING finger domain, C3HC4 (zinc finger)"/>
    <property type="match status" value="1"/>
</dbReference>
<feature type="region of interest" description="Disordered" evidence="5">
    <location>
        <begin position="224"/>
        <end position="304"/>
    </location>
</feature>
<evidence type="ECO:0000256" key="2">
    <source>
        <dbReference type="ARBA" id="ARBA00022771"/>
    </source>
</evidence>
<dbReference type="Pfam" id="PF13639">
    <property type="entry name" value="zf-RING_2"/>
    <property type="match status" value="1"/>
</dbReference>
<feature type="compositionally biased region" description="Low complexity" evidence="5">
    <location>
        <begin position="275"/>
        <end position="298"/>
    </location>
</feature>
<dbReference type="SUPFAM" id="SSF57850">
    <property type="entry name" value="RING/U-box"/>
    <property type="match status" value="1"/>
</dbReference>
<keyword evidence="1" id="KW-0479">Metal-binding</keyword>
<name>A0A1I8QAZ3_STOCA</name>